<name>A0A0L6VQ38_9BASI</name>
<evidence type="ECO:0000313" key="1">
    <source>
        <dbReference type="EMBL" id="KNZ62824.1"/>
    </source>
</evidence>
<dbReference type="OrthoDB" id="2847449at2759"/>
<feature type="non-terminal residue" evidence="1">
    <location>
        <position position="1"/>
    </location>
</feature>
<comment type="caution">
    <text evidence="1">The sequence shown here is derived from an EMBL/GenBank/DDBJ whole genome shotgun (WGS) entry which is preliminary data.</text>
</comment>
<evidence type="ECO:0000313" key="2">
    <source>
        <dbReference type="Proteomes" id="UP000037035"/>
    </source>
</evidence>
<sequence length="116" mass="13198">DQVRIEMDKINSTILKNTIESIPSLTKESFLSWRTRIMAFKLGGVKDQIINGKPPLEESNNTILCAIIITKLTATTHSNVVNSSNKDNSIDLWKGIKKQFRSSEPLNRARVYCWSF</sequence>
<protein>
    <submittedName>
        <fullName evidence="1">Uncharacterized protein</fullName>
    </submittedName>
</protein>
<reference evidence="1 2" key="1">
    <citation type="submission" date="2015-08" db="EMBL/GenBank/DDBJ databases">
        <title>Next Generation Sequencing and Analysis of the Genome of Puccinia sorghi L Schw, the Causal Agent of Maize Common Rust.</title>
        <authorList>
            <person name="Rochi L."/>
            <person name="Burguener G."/>
            <person name="Darino M."/>
            <person name="Turjanski A."/>
            <person name="Kreff E."/>
            <person name="Dieguez M.J."/>
            <person name="Sacco F."/>
        </authorList>
    </citation>
    <scope>NUCLEOTIDE SEQUENCE [LARGE SCALE GENOMIC DNA]</scope>
    <source>
        <strain evidence="1 2">RO10H11247</strain>
    </source>
</reference>
<keyword evidence="2" id="KW-1185">Reference proteome</keyword>
<accession>A0A0L6VQ38</accession>
<dbReference type="VEuPathDB" id="FungiDB:VP01_121g6"/>
<gene>
    <name evidence="1" type="ORF">VP01_121g6</name>
</gene>
<dbReference type="Proteomes" id="UP000037035">
    <property type="component" value="Unassembled WGS sequence"/>
</dbReference>
<dbReference type="AlphaFoldDB" id="A0A0L6VQ38"/>
<proteinExistence type="predicted"/>
<dbReference type="EMBL" id="LAVV01002444">
    <property type="protein sequence ID" value="KNZ62824.1"/>
    <property type="molecule type" value="Genomic_DNA"/>
</dbReference>
<organism evidence="1 2">
    <name type="scientific">Puccinia sorghi</name>
    <dbReference type="NCBI Taxonomy" id="27349"/>
    <lineage>
        <taxon>Eukaryota</taxon>
        <taxon>Fungi</taxon>
        <taxon>Dikarya</taxon>
        <taxon>Basidiomycota</taxon>
        <taxon>Pucciniomycotina</taxon>
        <taxon>Pucciniomycetes</taxon>
        <taxon>Pucciniales</taxon>
        <taxon>Pucciniaceae</taxon>
        <taxon>Puccinia</taxon>
    </lineage>
</organism>